<evidence type="ECO:0000313" key="2">
    <source>
        <dbReference type="EMBL" id="KAH7092466.1"/>
    </source>
</evidence>
<comment type="caution">
    <text evidence="2">The sequence shown here is derived from an EMBL/GenBank/DDBJ whole genome shotgun (WGS) entry which is preliminary data.</text>
</comment>
<protein>
    <recommendedName>
        <fullName evidence="1">DUF7580 domain-containing protein</fullName>
    </recommendedName>
</protein>
<feature type="domain" description="DUF7580" evidence="1">
    <location>
        <begin position="208"/>
        <end position="589"/>
    </location>
</feature>
<evidence type="ECO:0000313" key="3">
    <source>
        <dbReference type="Proteomes" id="UP000813461"/>
    </source>
</evidence>
<dbReference type="PANTHER" id="PTHR35186:SF4">
    <property type="entry name" value="PRION-INHIBITION AND PROPAGATION HELO DOMAIN-CONTAINING PROTEIN"/>
    <property type="match status" value="1"/>
</dbReference>
<evidence type="ECO:0000259" key="1">
    <source>
        <dbReference type="Pfam" id="PF24476"/>
    </source>
</evidence>
<name>A0A8K0RGS1_9PLEO</name>
<dbReference type="OrthoDB" id="5331891at2759"/>
<dbReference type="Proteomes" id="UP000813461">
    <property type="component" value="Unassembled WGS sequence"/>
</dbReference>
<keyword evidence="3" id="KW-1185">Reference proteome</keyword>
<dbReference type="InterPro" id="IPR056002">
    <property type="entry name" value="DUF7580"/>
</dbReference>
<sequence>MSGIEIAGLALGAIPVILEAIQGYRNTYDRIQEFKQATKQLQILDAQFRVCRLNFLSECRLLLHLVLSDPQLSQEMITDTRHSLWQDVTVETQLSALLRGDLKACATIVADTTATIRSFDRRLTKLQISPNNLGGTLQRARISAAFVIEKSRFEKDIVTLRKRNADLNLLRIHFSSTDNPHPSSRAVTQNTREEIENFGTIRLASGLLHDTLKTAWSCSDATHMRHWVKLRVDSPKPRNKSVKLDLAVSSDMITPRRASTPTVWLYVQSESIHGQDQATHAAQQASVQSLVHNLQQSVESNLPSPLVSKMSSDLKTAQIECDLSNTVDLCKVNCVCSHLQCQSMAHVSQQTERCIGYLESMRNSRYLIYGPLPPGHAASSQGPLTTHDNITTLKDIIGQPSTSRLQLLHQYQLALRMARSVLQFHNTAWLPSVWKIEDLSVVGSNITDQSLSTLHLSTSFERATSTSAGGQALGGATKTATGATAATTPVDACCQRLSPAVYNESLFCLGIVLLEIAHCRTFEDMRQGDPDEFYAAHRIVRGPPPLGPKYRKIVERCLRCDFGAGSEDLEDAELQRAVWSKVVYPLEALVRDISA</sequence>
<gene>
    <name evidence="2" type="ORF">FB567DRAFT_588743</name>
</gene>
<organism evidence="2 3">
    <name type="scientific">Paraphoma chrysanthemicola</name>
    <dbReference type="NCBI Taxonomy" id="798071"/>
    <lineage>
        <taxon>Eukaryota</taxon>
        <taxon>Fungi</taxon>
        <taxon>Dikarya</taxon>
        <taxon>Ascomycota</taxon>
        <taxon>Pezizomycotina</taxon>
        <taxon>Dothideomycetes</taxon>
        <taxon>Pleosporomycetidae</taxon>
        <taxon>Pleosporales</taxon>
        <taxon>Pleosporineae</taxon>
        <taxon>Phaeosphaeriaceae</taxon>
        <taxon>Paraphoma</taxon>
    </lineage>
</organism>
<reference evidence="2" key="1">
    <citation type="journal article" date="2021" name="Nat. Commun.">
        <title>Genetic determinants of endophytism in the Arabidopsis root mycobiome.</title>
        <authorList>
            <person name="Mesny F."/>
            <person name="Miyauchi S."/>
            <person name="Thiergart T."/>
            <person name="Pickel B."/>
            <person name="Atanasova L."/>
            <person name="Karlsson M."/>
            <person name="Huettel B."/>
            <person name="Barry K.W."/>
            <person name="Haridas S."/>
            <person name="Chen C."/>
            <person name="Bauer D."/>
            <person name="Andreopoulos W."/>
            <person name="Pangilinan J."/>
            <person name="LaButti K."/>
            <person name="Riley R."/>
            <person name="Lipzen A."/>
            <person name="Clum A."/>
            <person name="Drula E."/>
            <person name="Henrissat B."/>
            <person name="Kohler A."/>
            <person name="Grigoriev I.V."/>
            <person name="Martin F.M."/>
            <person name="Hacquard S."/>
        </authorList>
    </citation>
    <scope>NUCLEOTIDE SEQUENCE</scope>
    <source>
        <strain evidence="2">MPI-SDFR-AT-0120</strain>
    </source>
</reference>
<accession>A0A8K0RGS1</accession>
<dbReference type="AlphaFoldDB" id="A0A8K0RGS1"/>
<dbReference type="PANTHER" id="PTHR35186">
    <property type="entry name" value="ANK_REP_REGION DOMAIN-CONTAINING PROTEIN"/>
    <property type="match status" value="1"/>
</dbReference>
<dbReference type="Pfam" id="PF24476">
    <property type="entry name" value="DUF7580"/>
    <property type="match status" value="1"/>
</dbReference>
<dbReference type="EMBL" id="JAGMVJ010000003">
    <property type="protein sequence ID" value="KAH7092466.1"/>
    <property type="molecule type" value="Genomic_DNA"/>
</dbReference>
<proteinExistence type="predicted"/>